<keyword evidence="3" id="KW-1185">Reference proteome</keyword>
<dbReference type="Pfam" id="PF04749">
    <property type="entry name" value="PLAC8"/>
    <property type="match status" value="1"/>
</dbReference>
<evidence type="ECO:0000313" key="3">
    <source>
        <dbReference type="Proteomes" id="UP001634394"/>
    </source>
</evidence>
<dbReference type="EMBL" id="JBJQND010000006">
    <property type="protein sequence ID" value="KAL3874899.1"/>
    <property type="molecule type" value="Genomic_DNA"/>
</dbReference>
<protein>
    <submittedName>
        <fullName evidence="2">Uncharacterized protein</fullName>
    </submittedName>
</protein>
<gene>
    <name evidence="2" type="ORF">ACJMK2_037852</name>
</gene>
<sequence>MTQVVNTTVVINQPMVHSQRLLIGTRGGTRDWTTGLFGCFEDCGSLLKTCCCLQCTVMELSSRLGDCACMPCFVPEALLAMRTRTRTLGDIHGSICNDCMVMSCFLTCAVCQMDRELHAMGL</sequence>
<dbReference type="Proteomes" id="UP001634394">
    <property type="component" value="Unassembled WGS sequence"/>
</dbReference>
<proteinExistence type="inferred from homology"/>
<reference evidence="2 3" key="1">
    <citation type="submission" date="2024-11" db="EMBL/GenBank/DDBJ databases">
        <title>Chromosome-level genome assembly of the freshwater bivalve Anodonta woodiana.</title>
        <authorList>
            <person name="Chen X."/>
        </authorList>
    </citation>
    <scope>NUCLEOTIDE SEQUENCE [LARGE SCALE GENOMIC DNA]</scope>
    <source>
        <strain evidence="2">MN2024</strain>
        <tissue evidence="2">Gills</tissue>
    </source>
</reference>
<dbReference type="EMBL" id="JBJQND010000006">
    <property type="protein sequence ID" value="KAL3874898.1"/>
    <property type="molecule type" value="Genomic_DNA"/>
</dbReference>
<dbReference type="NCBIfam" id="TIGR01571">
    <property type="entry name" value="A_thal_Cys_rich"/>
    <property type="match status" value="1"/>
</dbReference>
<accession>A0ABD3WQ66</accession>
<evidence type="ECO:0000256" key="1">
    <source>
        <dbReference type="ARBA" id="ARBA00009024"/>
    </source>
</evidence>
<dbReference type="InterPro" id="IPR006461">
    <property type="entry name" value="PLAC_motif_containing"/>
</dbReference>
<name>A0ABD3WQ66_SINWO</name>
<dbReference type="AlphaFoldDB" id="A0ABD3WQ66"/>
<comment type="similarity">
    <text evidence="1">Belongs to the cornifelin family.</text>
</comment>
<comment type="caution">
    <text evidence="2">The sequence shown here is derived from an EMBL/GenBank/DDBJ whole genome shotgun (WGS) entry which is preliminary data.</text>
</comment>
<evidence type="ECO:0000313" key="2">
    <source>
        <dbReference type="EMBL" id="KAL3874898.1"/>
    </source>
</evidence>
<dbReference type="EMBL" id="JBJQND010000006">
    <property type="protein sequence ID" value="KAL3874900.1"/>
    <property type="molecule type" value="Genomic_DNA"/>
</dbReference>
<dbReference type="PANTHER" id="PTHR15907">
    <property type="entry name" value="DUF614 FAMILY PROTEIN-RELATED"/>
    <property type="match status" value="1"/>
</dbReference>
<organism evidence="2 3">
    <name type="scientific">Sinanodonta woodiana</name>
    <name type="common">Chinese pond mussel</name>
    <name type="synonym">Anodonta woodiana</name>
    <dbReference type="NCBI Taxonomy" id="1069815"/>
    <lineage>
        <taxon>Eukaryota</taxon>
        <taxon>Metazoa</taxon>
        <taxon>Spiralia</taxon>
        <taxon>Lophotrochozoa</taxon>
        <taxon>Mollusca</taxon>
        <taxon>Bivalvia</taxon>
        <taxon>Autobranchia</taxon>
        <taxon>Heteroconchia</taxon>
        <taxon>Palaeoheterodonta</taxon>
        <taxon>Unionida</taxon>
        <taxon>Unionoidea</taxon>
        <taxon>Unionidae</taxon>
        <taxon>Unioninae</taxon>
        <taxon>Sinanodonta</taxon>
    </lineage>
</organism>